<evidence type="ECO:0000259" key="4">
    <source>
        <dbReference type="SMART" id="SM01360"/>
    </source>
</evidence>
<dbReference type="InterPro" id="IPR051802">
    <property type="entry name" value="YfhM-like"/>
</dbReference>
<dbReference type="InterPro" id="IPR041462">
    <property type="entry name" value="Bact_A2M_MG6"/>
</dbReference>
<evidence type="ECO:0000256" key="2">
    <source>
        <dbReference type="ARBA" id="ARBA00022729"/>
    </source>
</evidence>
<dbReference type="Pfam" id="PF00207">
    <property type="entry name" value="A2M"/>
    <property type="match status" value="1"/>
</dbReference>
<dbReference type="Pfam" id="PF01835">
    <property type="entry name" value="MG2"/>
    <property type="match status" value="1"/>
</dbReference>
<dbReference type="Pfam" id="PF07703">
    <property type="entry name" value="A2M_BRD"/>
    <property type="match status" value="1"/>
</dbReference>
<dbReference type="Gene3D" id="2.60.40.10">
    <property type="entry name" value="Immunoglobulins"/>
    <property type="match status" value="1"/>
</dbReference>
<dbReference type="RefSeq" id="WP_072576094.1">
    <property type="nucleotide sequence ID" value="NZ_LWHB01000050.1"/>
</dbReference>
<dbReference type="Pfam" id="PF17962">
    <property type="entry name" value="bMG6"/>
    <property type="match status" value="1"/>
</dbReference>
<dbReference type="SMART" id="SM01360">
    <property type="entry name" value="A2M"/>
    <property type="match status" value="1"/>
</dbReference>
<reference evidence="5 6" key="1">
    <citation type="submission" date="2018-06" db="EMBL/GenBank/DDBJ databases">
        <authorList>
            <consortium name="Pathogen Informatics"/>
            <person name="Doyle S."/>
        </authorList>
    </citation>
    <scope>NUCLEOTIDE SEQUENCE [LARGE SCALE GENOMIC DNA]</scope>
    <source>
        <strain evidence="5 6">NCTC13337</strain>
    </source>
</reference>
<evidence type="ECO:0000256" key="1">
    <source>
        <dbReference type="ARBA" id="ARBA00010556"/>
    </source>
</evidence>
<dbReference type="InterPro" id="IPR021868">
    <property type="entry name" value="Alpha_2_Macroglob_MG3"/>
</dbReference>
<dbReference type="SUPFAM" id="SSF48239">
    <property type="entry name" value="Terpenoid cyclases/Protein prenyltransferases"/>
    <property type="match status" value="1"/>
</dbReference>
<keyword evidence="2" id="KW-0732">Signal</keyword>
<dbReference type="Gene3D" id="1.50.10.20">
    <property type="match status" value="1"/>
</dbReference>
<sequence length="1563" mass="175572">MRQGEYKDNNNSIFAFKALKTLEQQLTDTQQRNYFSRIMDEYRFRLEDIKVNNQKDLPTFCLDFNQSVRPEPFQDWKKLIQITPAPKTTGHYQGDEICYQGEWQTNYHVQIDPTLQAEYSKITLDESIERTFNSGNRAPMLRFAQTGKVLALAPNAAIEIQTTNLNRVNFTLYQLPANNLANENLTDIIESPYYFSRYSANIEDNFRLITKGHFAPTIGNANQVMSNNIAFADLIGDKPQKPGIYALEIDSPETENTQYLGFMVSNIGLTAYLSDESLWIEARDLATTAPAAKRNFTLYAYDNSVLGTTTTDSNGMAQFPKSQINGEAGERPSHIISNDEDSFTYLNIRGQGFNLSDKGLDGASSTALLTPWVWLERGVYRPNDTAHILWRFQDQESQAYHSTPLWLEVRRPDGQIIHEQSLSPDKSGTYSYEYFFSPLARLGQWQFSLSLGKDGELLSDVDVLVDSITPRQIDATLQETQFPQVNEDYEITLNANWLYGAPATDILTNAKARITASEQPFSKWKDWQIGRHKLAPLPDNIELADETTDAKGDATFTIAIPEATQTVPEKLTVYATLNPLTGKPINLSHSQLIHRTLPYAAIKVDNHTLEAALLNSEGALQSGKLHWTLQPIHYDAYWAYDGNRWQYQNNTTYGDPIADGELTLDTQSPTKITLPISSDSGQDYYLNVEGDNPLTAADLTLRFGNQANPTTYLSPALINIHSDQTHYQQGDTVRLHLHAPFNGLGSLQIAKDGDIISTQAIEFKNGETELSLRWQDDWQRGIWLLASGWNTVQDGNSNRRAVGLHWLGETLTEETLPLTVTAPDMLNPIKPLTVTLHADTNGEPAWANVAIIDDGLYQLAEKTFHSPLNAFYGKKRWQLELFDLWGGILKQTDAPKAALQSGADAEMMMAALENPSLASLPDIDLKLISLWSGVQPLDKDGNLHLTFPIDAQFNGRLRLMAAAFNDKRYGITEQTLTVKSPIVSTLYLPNYLTEGDESTLQLSLHNTTEQPQSLTITIDNDNTHLNIDKSALQTITLAPDESQILSFPYQAIAAGNTSLNIQVKTDKQTYTLTRKLTIRAQTLPVVQREILKLAPNSEETITPSADTLLMLMGVHPWAAADITQQLSQYPYQCTEQLTARAWGAFNQPEQRNQLINKIYNRQHYDGGFSLWYNGDSELWLSAAVADLLLSAETQPEKRSLVLKRTLSYLENQVFRNQIHEPDAGLAYAHLMLAKGGANTRGTLIRYTETLPPKLPLAPTSINLALALYEMGENERAQALLHTINASQDYKSLVNLPYYASGERTQAAALLYRLEQLSHFHSDEQINQWIADTEKQLSVLLENSYYLSTANLAWLARIDLQTPTPKADVLTLNGSPISTPTTLRHGQYSLGNQGKNPLLVQTRYFTTPNPESTIENGIKVKWKYTTIKGKPLNPAALAVNQDMIIHFTIDREDAYQPAQLALNYPFTAGIQAFSLSGNSGNLDAFQNENWYKKLSIPNSEENRDDRHIAVFTLDKDQHTLSHALLLRTTREGKWYAPGIHVNNLYQPEQQASYPYQIMTIGKSQ</sequence>
<evidence type="ECO:0000259" key="3">
    <source>
        <dbReference type="SMART" id="SM01359"/>
    </source>
</evidence>
<keyword evidence="6" id="KW-1185">Reference proteome</keyword>
<evidence type="ECO:0000313" key="6">
    <source>
        <dbReference type="Proteomes" id="UP000254601"/>
    </source>
</evidence>
<dbReference type="InterPro" id="IPR002890">
    <property type="entry name" value="MG2"/>
</dbReference>
<protein>
    <submittedName>
        <fullName evidence="5">MG2 domain</fullName>
    </submittedName>
</protein>
<dbReference type="PANTHER" id="PTHR40094">
    <property type="entry name" value="ALPHA-2-MACROGLOBULIN HOMOLOG"/>
    <property type="match status" value="1"/>
</dbReference>
<dbReference type="InterPro" id="IPR008930">
    <property type="entry name" value="Terpenoid_cyclase/PrenylTrfase"/>
</dbReference>
<dbReference type="InterPro" id="IPR001599">
    <property type="entry name" value="Macroglobln_a2"/>
</dbReference>
<feature type="domain" description="Alpha-2-macroglobulin bait region" evidence="3">
    <location>
        <begin position="718"/>
        <end position="859"/>
    </location>
</feature>
<accession>A0A380N103</accession>
<dbReference type="Pfam" id="PF17973">
    <property type="entry name" value="bMG10"/>
    <property type="match status" value="1"/>
</dbReference>
<gene>
    <name evidence="5" type="ORF">NCTC13337_02508</name>
</gene>
<dbReference type="InterPro" id="IPR013783">
    <property type="entry name" value="Ig-like_fold"/>
</dbReference>
<feature type="domain" description="Alpha-2-macroglobulin" evidence="4">
    <location>
        <begin position="929"/>
        <end position="1018"/>
    </location>
</feature>
<dbReference type="InterPro" id="IPR041246">
    <property type="entry name" value="Bact_MG10"/>
</dbReference>
<name>A0A380N103_9GAMM</name>
<dbReference type="Gene3D" id="2.60.40.1930">
    <property type="match status" value="1"/>
</dbReference>
<dbReference type="Proteomes" id="UP000254601">
    <property type="component" value="Unassembled WGS sequence"/>
</dbReference>
<dbReference type="EMBL" id="UHIC01000001">
    <property type="protein sequence ID" value="SUO97581.1"/>
    <property type="molecule type" value="Genomic_DNA"/>
</dbReference>
<dbReference type="GO" id="GO:0004866">
    <property type="term" value="F:endopeptidase inhibitor activity"/>
    <property type="evidence" value="ECO:0007669"/>
    <property type="project" value="InterPro"/>
</dbReference>
<comment type="similarity">
    <text evidence="1">Belongs to the protease inhibitor I39 (alpha-2-macroglobulin) family. Bacterial alpha-2-macroglobulin subfamily.</text>
</comment>
<dbReference type="OrthoDB" id="9767116at2"/>
<dbReference type="InterPro" id="IPR011625">
    <property type="entry name" value="A2M_N_BRD"/>
</dbReference>
<dbReference type="SMART" id="SM01359">
    <property type="entry name" value="A2M_N_2"/>
    <property type="match status" value="1"/>
</dbReference>
<dbReference type="Pfam" id="PF17972">
    <property type="entry name" value="bMG5"/>
    <property type="match status" value="1"/>
</dbReference>
<organism evidence="5 6">
    <name type="scientific">Suttonella ornithocola</name>
    <dbReference type="NCBI Taxonomy" id="279832"/>
    <lineage>
        <taxon>Bacteria</taxon>
        <taxon>Pseudomonadati</taxon>
        <taxon>Pseudomonadota</taxon>
        <taxon>Gammaproteobacteria</taxon>
        <taxon>Cardiobacteriales</taxon>
        <taxon>Cardiobacteriaceae</taxon>
        <taxon>Suttonella</taxon>
    </lineage>
</organism>
<dbReference type="PANTHER" id="PTHR40094:SF1">
    <property type="entry name" value="UBIQUITIN DOMAIN-CONTAINING PROTEIN"/>
    <property type="match status" value="1"/>
</dbReference>
<evidence type="ECO:0000313" key="5">
    <source>
        <dbReference type="EMBL" id="SUO97581.1"/>
    </source>
</evidence>
<dbReference type="InterPro" id="IPR041203">
    <property type="entry name" value="Bact_A2M_MG5"/>
</dbReference>
<dbReference type="Pfam" id="PF11974">
    <property type="entry name" value="bMG3"/>
    <property type="match status" value="1"/>
</dbReference>
<proteinExistence type="inferred from homology"/>